<gene>
    <name evidence="1" type="ORF">SEA_SUPERPHIKIMAN_156</name>
</gene>
<sequence length="88" mass="10016">MTDYRTGLSIAPVNDDLGSIYDAIFYGGREVGAITDWRYEPEPNWYMPGARRSPRAVIALTIQLTPRAAAPKPKRRTYTEAYGLRRPR</sequence>
<name>A0A2D2W472_9CAUD</name>
<accession>A0A2D2W472</accession>
<protein>
    <submittedName>
        <fullName evidence="1">Uncharacterized protein</fullName>
    </submittedName>
</protein>
<reference evidence="1 2" key="1">
    <citation type="submission" date="2017-09" db="EMBL/GenBank/DDBJ databases">
        <authorList>
            <person name="Pradhan P."/>
            <person name="Aluri L.S."/>
            <person name="Anandarajan D."/>
            <person name="Beiriger J.C."/>
            <person name="Bethamcharla R."/>
            <person name="Betini N."/>
            <person name="Bhatt S.D."/>
            <person name="Chengalvala S."/>
            <person name="Cox N.E."/>
            <person name="Delvadia B.P."/>
            <person name="Desai A.S."/>
            <person name="Devaney A.M."/>
            <person name="Doyle B.K."/>
            <person name="Edgerton A.O."/>
            <person name="Erlich M.C."/>
            <person name="Fitzpatrick K.C."/>
            <person name="Gajjar E.A."/>
            <person name="Ganguly A."/>
            <person name="Gill R.S."/>
            <person name="Goldman M.G."/>
            <person name="Good P.M."/>
            <person name="Gupta N."/>
            <person name="Haddad L.M."/>
            <person name="Han E.J."/>
            <person name="Jain S."/>
            <person name="Jiang A."/>
            <person name="Jurgielewicz A.D."/>
            <person name="Kainth D.K."/>
            <person name="Karam J.M."/>
            <person name="Kodavatiganti M."/>
            <person name="Kriete S.J."/>
            <person name="MacDonald C.E."/>
            <person name="Maret J.P."/>
            <person name="Mathew A.E."/>
            <person name="Nako S."/>
            <person name="Natrajan M."/>
            <person name="Nishu N.M."/>
            <person name="Parikh A."/>
            <person name="Patel N."/>
            <person name="Patel P.D."/>
            <person name="Patel S."/>
            <person name="Patra K."/>
            <person name="Pumpuckdee D."/>
            <person name="Rai K."/>
            <person name="Ramanathan A."/>
            <person name="Sarkar A."/>
            <person name="Schaffer B.L."/>
            <person name="Shah P."/>
            <person name="Tata R.K."/>
            <person name="Tawfik A.H."/>
            <person name="Thuremella B.T."/>
            <person name="Toma J."/>
            <person name="Tran T.L."/>
            <person name="Veera S."/>
            <person name="Vemulapalli V.K."/>
            <person name="Vidas T.V."/>
            <person name="Vieira K.S."/>
            <person name="Vijayakumar G."/>
            <person name="Walor T.A."/>
            <person name="White C.R."/>
            <person name="Wong B.M."/>
            <person name="Zhao Sl."/>
            <person name="McDonald M.T."/>
            <person name="Dalia R."/>
            <person name="Little J.L."/>
            <person name="Gurney S.M.R."/>
            <person name="Bollivar D.W."/>
            <person name="Garlena R.A."/>
            <person name="Russell D.A."/>
            <person name="Pope W.H."/>
            <person name="Jacobs-Sera D."/>
            <person name="Hendrix R.W."/>
            <person name="Hatfull G.F."/>
        </authorList>
    </citation>
    <scope>NUCLEOTIDE SEQUENCE [LARGE SCALE GENOMIC DNA]</scope>
</reference>
<dbReference type="Proteomes" id="UP000240916">
    <property type="component" value="Segment"/>
</dbReference>
<dbReference type="EMBL" id="MF919534">
    <property type="protein sequence ID" value="ATS92997.1"/>
    <property type="molecule type" value="Genomic_DNA"/>
</dbReference>
<evidence type="ECO:0000313" key="1">
    <source>
        <dbReference type="EMBL" id="ATS92997.1"/>
    </source>
</evidence>
<evidence type="ECO:0000313" key="2">
    <source>
        <dbReference type="Proteomes" id="UP000240916"/>
    </source>
</evidence>
<organism evidence="1 2">
    <name type="scientific">Mycobacterium phage Superphikiman</name>
    <dbReference type="NCBI Taxonomy" id="2041551"/>
    <lineage>
        <taxon>Viruses</taxon>
        <taxon>Duplodnaviria</taxon>
        <taxon>Heunggongvirae</taxon>
        <taxon>Uroviricota</taxon>
        <taxon>Caudoviricetes</taxon>
        <taxon>Omegavirus</taxon>
        <taxon>Omegavirus courthouse</taxon>
    </lineage>
</organism>
<proteinExistence type="predicted"/>